<dbReference type="SUPFAM" id="SSF55315">
    <property type="entry name" value="L30e-like"/>
    <property type="match status" value="1"/>
</dbReference>
<proteinExistence type="inferred from homology"/>
<keyword evidence="3 5" id="KW-0808">Transferase</keyword>
<dbReference type="PANTHER" id="PTHR46429:SF1">
    <property type="entry name" value="23S RRNA (GUANOSINE-2'-O-)-METHYLTRANSFERASE RLMB"/>
    <property type="match status" value="1"/>
</dbReference>
<evidence type="ECO:0000256" key="1">
    <source>
        <dbReference type="ARBA" id="ARBA00007228"/>
    </source>
</evidence>
<dbReference type="Gene3D" id="3.40.1280.10">
    <property type="match status" value="1"/>
</dbReference>
<dbReference type="GO" id="GO:0008173">
    <property type="term" value="F:RNA methyltransferase activity"/>
    <property type="evidence" value="ECO:0007669"/>
    <property type="project" value="InterPro"/>
</dbReference>
<dbReference type="NCBIfam" id="TIGR00186">
    <property type="entry name" value="rRNA_methyl_3"/>
    <property type="match status" value="1"/>
</dbReference>
<evidence type="ECO:0000313" key="5">
    <source>
        <dbReference type="EMBL" id="KGF47678.1"/>
    </source>
</evidence>
<dbReference type="FunFam" id="3.40.1280.10:FF:000008">
    <property type="entry name" value="Group 3 RNA methyltransferase TrmH"/>
    <property type="match status" value="1"/>
</dbReference>
<dbReference type="GO" id="GO:0003723">
    <property type="term" value="F:RNA binding"/>
    <property type="evidence" value="ECO:0007669"/>
    <property type="project" value="InterPro"/>
</dbReference>
<dbReference type="Pfam" id="PF08032">
    <property type="entry name" value="SpoU_sub_bind"/>
    <property type="match status" value="1"/>
</dbReference>
<dbReference type="CDD" id="cd18103">
    <property type="entry name" value="SpoU-like_RlmB"/>
    <property type="match status" value="1"/>
</dbReference>
<name>A0A096AKQ7_9FIRM</name>
<dbReference type="EMBL" id="JRNT01000007">
    <property type="protein sequence ID" value="KGF47678.1"/>
    <property type="molecule type" value="Genomic_DNA"/>
</dbReference>
<dbReference type="eggNOG" id="COG0566">
    <property type="taxonomic scope" value="Bacteria"/>
</dbReference>
<dbReference type="InterPro" id="IPR029064">
    <property type="entry name" value="Ribosomal_eL30-like_sf"/>
</dbReference>
<dbReference type="Proteomes" id="UP000029628">
    <property type="component" value="Unassembled WGS sequence"/>
</dbReference>
<dbReference type="Gene3D" id="3.30.1330.30">
    <property type="match status" value="1"/>
</dbReference>
<protein>
    <submittedName>
        <fullName evidence="5">RNA methyltransferase</fullName>
    </submittedName>
</protein>
<evidence type="ECO:0000313" key="6">
    <source>
        <dbReference type="Proteomes" id="UP000029628"/>
    </source>
</evidence>
<keyword evidence="6" id="KW-1185">Reference proteome</keyword>
<dbReference type="InterPro" id="IPR004441">
    <property type="entry name" value="rRNA_MeTrfase_TrmH"/>
</dbReference>
<gene>
    <name evidence="5" type="ORF">HMPREF0872_02935</name>
</gene>
<feature type="domain" description="RNA 2-O ribose methyltransferase substrate binding" evidence="4">
    <location>
        <begin position="4"/>
        <end position="79"/>
    </location>
</feature>
<dbReference type="InterPro" id="IPR013123">
    <property type="entry name" value="SpoU_subst-bd"/>
</dbReference>
<dbReference type="RefSeq" id="WP_028257064.1">
    <property type="nucleotide sequence ID" value="NZ_JRNT01000007.1"/>
</dbReference>
<evidence type="ECO:0000259" key="4">
    <source>
        <dbReference type="SMART" id="SM00967"/>
    </source>
</evidence>
<keyword evidence="2 5" id="KW-0489">Methyltransferase</keyword>
<organism evidence="5 6">
    <name type="scientific">Veillonella montpellierensis DNF00314</name>
    <dbReference type="NCBI Taxonomy" id="1401067"/>
    <lineage>
        <taxon>Bacteria</taxon>
        <taxon>Bacillati</taxon>
        <taxon>Bacillota</taxon>
        <taxon>Negativicutes</taxon>
        <taxon>Veillonellales</taxon>
        <taxon>Veillonellaceae</taxon>
        <taxon>Veillonella</taxon>
    </lineage>
</organism>
<dbReference type="PANTHER" id="PTHR46429">
    <property type="entry name" value="23S RRNA (GUANOSINE-2'-O-)-METHYLTRANSFERASE RLMB"/>
    <property type="match status" value="1"/>
</dbReference>
<accession>A0A096AKQ7</accession>
<dbReference type="GO" id="GO:0006396">
    <property type="term" value="P:RNA processing"/>
    <property type="evidence" value="ECO:0007669"/>
    <property type="project" value="InterPro"/>
</dbReference>
<evidence type="ECO:0000256" key="2">
    <source>
        <dbReference type="ARBA" id="ARBA00022603"/>
    </source>
</evidence>
<dbReference type="SMART" id="SM00967">
    <property type="entry name" value="SpoU_sub_bind"/>
    <property type="match status" value="1"/>
</dbReference>
<dbReference type="InterPro" id="IPR001537">
    <property type="entry name" value="SpoU_MeTrfase"/>
</dbReference>
<dbReference type="Pfam" id="PF00588">
    <property type="entry name" value="SpoU_methylase"/>
    <property type="match status" value="1"/>
</dbReference>
<evidence type="ECO:0000256" key="3">
    <source>
        <dbReference type="ARBA" id="ARBA00022679"/>
    </source>
</evidence>
<sequence>MDNYIVGKNAIREALRANRSIQRILIDDSKDSSAFRDILGLAREQGVEIRTIKAKHLQKYADTIPHQGIVALVSSIKFQDLGDILQRFSKSTAPLLILTDGIEDPHNMGAIIRTAECVGATAVLIPKRHNAPINATVAKTSAGAIESIPLIQVGNVVQTITMLKKQGFWVMGAHMDGDKTLYEADMTVPTVLVIGNEGKGISRLVKESCDFLIRIPMNGVINSLNASVAAAVLMYEALRQRLV</sequence>
<reference evidence="5 6" key="1">
    <citation type="submission" date="2014-07" db="EMBL/GenBank/DDBJ databases">
        <authorList>
            <person name="McCorrison J."/>
            <person name="Sanka R."/>
            <person name="Torralba M."/>
            <person name="Gillis M."/>
            <person name="Haft D.H."/>
            <person name="Methe B."/>
            <person name="Sutton G."/>
            <person name="Nelson K.E."/>
        </authorList>
    </citation>
    <scope>NUCLEOTIDE SEQUENCE [LARGE SCALE GENOMIC DNA]</scope>
    <source>
        <strain evidence="5 6">DNF00314</strain>
    </source>
</reference>
<dbReference type="SUPFAM" id="SSF75217">
    <property type="entry name" value="alpha/beta knot"/>
    <property type="match status" value="1"/>
</dbReference>
<dbReference type="GO" id="GO:0005829">
    <property type="term" value="C:cytosol"/>
    <property type="evidence" value="ECO:0007669"/>
    <property type="project" value="TreeGrafter"/>
</dbReference>
<dbReference type="InterPro" id="IPR029028">
    <property type="entry name" value="Alpha/beta_knot_MTases"/>
</dbReference>
<dbReference type="InterPro" id="IPR029026">
    <property type="entry name" value="tRNA_m1G_MTases_N"/>
</dbReference>
<dbReference type="AlphaFoldDB" id="A0A096AKQ7"/>
<dbReference type="GO" id="GO:0032259">
    <property type="term" value="P:methylation"/>
    <property type="evidence" value="ECO:0007669"/>
    <property type="project" value="UniProtKB-KW"/>
</dbReference>
<comment type="caution">
    <text evidence="5">The sequence shown here is derived from an EMBL/GenBank/DDBJ whole genome shotgun (WGS) entry which is preliminary data.</text>
</comment>
<comment type="similarity">
    <text evidence="1">Belongs to the class IV-like SAM-binding methyltransferase superfamily. RNA methyltransferase TrmH family.</text>
</comment>